<feature type="region of interest" description="Disordered" evidence="1">
    <location>
        <begin position="1"/>
        <end position="60"/>
    </location>
</feature>
<dbReference type="EMBL" id="JABMIG020000014">
    <property type="protein sequence ID" value="KAL3803411.1"/>
    <property type="molecule type" value="Genomic_DNA"/>
</dbReference>
<keyword evidence="3" id="KW-1185">Reference proteome</keyword>
<feature type="compositionally biased region" description="Acidic residues" evidence="1">
    <location>
        <begin position="46"/>
        <end position="55"/>
    </location>
</feature>
<feature type="compositionally biased region" description="Low complexity" evidence="1">
    <location>
        <begin position="1"/>
        <end position="15"/>
    </location>
</feature>
<comment type="caution">
    <text evidence="2">The sequence shown here is derived from an EMBL/GenBank/DDBJ whole genome shotgun (WGS) entry which is preliminary data.</text>
</comment>
<dbReference type="AlphaFoldDB" id="A0ABD3QWG7"/>
<accession>A0ABD3QWG7</accession>
<proteinExistence type="predicted"/>
<name>A0ABD3QWG7_9STRA</name>
<evidence type="ECO:0000313" key="3">
    <source>
        <dbReference type="Proteomes" id="UP001516023"/>
    </source>
</evidence>
<dbReference type="Proteomes" id="UP001516023">
    <property type="component" value="Unassembled WGS sequence"/>
</dbReference>
<evidence type="ECO:0000256" key="1">
    <source>
        <dbReference type="SAM" id="MobiDB-lite"/>
    </source>
</evidence>
<protein>
    <submittedName>
        <fullName evidence="2">Uncharacterized protein</fullName>
    </submittedName>
</protein>
<organism evidence="2 3">
    <name type="scientific">Cyclotella cryptica</name>
    <dbReference type="NCBI Taxonomy" id="29204"/>
    <lineage>
        <taxon>Eukaryota</taxon>
        <taxon>Sar</taxon>
        <taxon>Stramenopiles</taxon>
        <taxon>Ochrophyta</taxon>
        <taxon>Bacillariophyta</taxon>
        <taxon>Coscinodiscophyceae</taxon>
        <taxon>Thalassiosirophycidae</taxon>
        <taxon>Stephanodiscales</taxon>
        <taxon>Stephanodiscaceae</taxon>
        <taxon>Cyclotella</taxon>
    </lineage>
</organism>
<reference evidence="2 3" key="1">
    <citation type="journal article" date="2020" name="G3 (Bethesda)">
        <title>Improved Reference Genome for Cyclotella cryptica CCMP332, a Model for Cell Wall Morphogenesis, Salinity Adaptation, and Lipid Production in Diatoms (Bacillariophyta).</title>
        <authorList>
            <person name="Roberts W.R."/>
            <person name="Downey K.M."/>
            <person name="Ruck E.C."/>
            <person name="Traller J.C."/>
            <person name="Alverson A.J."/>
        </authorList>
    </citation>
    <scope>NUCLEOTIDE SEQUENCE [LARGE SCALE GENOMIC DNA]</scope>
    <source>
        <strain evidence="2 3">CCMP332</strain>
    </source>
</reference>
<gene>
    <name evidence="2" type="ORF">HJC23_009375</name>
</gene>
<sequence length="73" mass="7729">MSSPSPAGVSPAGVPALPPFQIEGPDSPSNTDNNEFDASVHHPFDEEKEQQEEEGGLPWLLQSLATTRGALCL</sequence>
<evidence type="ECO:0000313" key="2">
    <source>
        <dbReference type="EMBL" id="KAL3803411.1"/>
    </source>
</evidence>